<dbReference type="AlphaFoldDB" id="A0A1I2ZUT4"/>
<evidence type="ECO:0008006" key="3">
    <source>
        <dbReference type="Google" id="ProtNLM"/>
    </source>
</evidence>
<organism evidence="1 2">
    <name type="scientific">Desulfotruncus arcticus DSM 17038</name>
    <dbReference type="NCBI Taxonomy" id="1121424"/>
    <lineage>
        <taxon>Bacteria</taxon>
        <taxon>Bacillati</taxon>
        <taxon>Bacillota</taxon>
        <taxon>Clostridia</taxon>
        <taxon>Eubacteriales</taxon>
        <taxon>Desulfallaceae</taxon>
        <taxon>Desulfotruncus</taxon>
    </lineage>
</organism>
<keyword evidence="2" id="KW-1185">Reference proteome</keyword>
<accession>A0A1I2ZUT4</accession>
<dbReference type="EMBL" id="FOOX01000040">
    <property type="protein sequence ID" value="SFH41627.1"/>
    <property type="molecule type" value="Genomic_DNA"/>
</dbReference>
<dbReference type="CDD" id="cd18702">
    <property type="entry name" value="PIN_VapC_like"/>
    <property type="match status" value="1"/>
</dbReference>
<sequence>MKENYLLNLIKKHKNNGLLIDSNLLLLLFIGSFSVDWIQKYKRTKQYVIEDYQVMVSFIKHFNKILTTPNILTEVSNLSNQLPEKVKNEYFPVFAKKVTVLQESYHQSIAVCQSSNFRRFGLTDTLIIDIGNTGCLVLTDDFRLAGYLESMSISVINFNHLRGWLIA</sequence>
<protein>
    <recommendedName>
        <fullName evidence="3">PIN domain-containing protein</fullName>
    </recommendedName>
</protein>
<name>A0A1I2ZUT4_9FIRM</name>
<evidence type="ECO:0000313" key="2">
    <source>
        <dbReference type="Proteomes" id="UP000199337"/>
    </source>
</evidence>
<dbReference type="OrthoDB" id="6945130at2"/>
<proteinExistence type="predicted"/>
<dbReference type="Proteomes" id="UP000199337">
    <property type="component" value="Unassembled WGS sequence"/>
</dbReference>
<gene>
    <name evidence="1" type="ORF">SAMN05660649_05127</name>
</gene>
<dbReference type="RefSeq" id="WP_092476239.1">
    <property type="nucleotide sequence ID" value="NZ_FOOX01000040.1"/>
</dbReference>
<dbReference type="STRING" id="341036.SAMN05660649_05127"/>
<reference evidence="2" key="1">
    <citation type="submission" date="2016-10" db="EMBL/GenBank/DDBJ databases">
        <authorList>
            <person name="Varghese N."/>
            <person name="Submissions S."/>
        </authorList>
    </citation>
    <scope>NUCLEOTIDE SEQUENCE [LARGE SCALE GENOMIC DNA]</scope>
    <source>
        <strain evidence="2">DSM 17038</strain>
    </source>
</reference>
<evidence type="ECO:0000313" key="1">
    <source>
        <dbReference type="EMBL" id="SFH41627.1"/>
    </source>
</evidence>
<dbReference type="InterPro" id="IPR059192">
    <property type="entry name" value="PIN_19"/>
</dbReference>